<evidence type="ECO:0000256" key="2">
    <source>
        <dbReference type="ARBA" id="ARBA00012438"/>
    </source>
</evidence>
<keyword evidence="3" id="KW-0808">Transferase</keyword>
<gene>
    <name evidence="9" type="ORF">RQM59_03370</name>
</gene>
<dbReference type="PROSITE" id="PS50109">
    <property type="entry name" value="HIS_KIN"/>
    <property type="match status" value="1"/>
</dbReference>
<evidence type="ECO:0000256" key="6">
    <source>
        <dbReference type="PROSITE-ProRule" id="PRU00339"/>
    </source>
</evidence>
<evidence type="ECO:0000313" key="9">
    <source>
        <dbReference type="EMBL" id="MDT7831403.1"/>
    </source>
</evidence>
<dbReference type="InterPro" id="IPR003594">
    <property type="entry name" value="HATPase_dom"/>
</dbReference>
<sequence length="650" mass="75567">MRLLPYFLLASILTFGQEKSRKDIQKDSITFYLNNARGSIKNSYLKKALSLSKSFGNDSLLKRSSIEFGLDSYFKRDLLGLSEANKSLTYLFQKNQDSFALAKIHHFKALIFRIQNRLDSSFHYYFKSKETSIAIKDSLEVGRRLLSMSNMQKDGKDYLGAEASIIEGLRYLESLNEIRFTANSYNSLGNILLKKLQFEESRKYYWKSLDIVENDSSEKRQEGLRLMITNNIGNSYLIEERYREALPFFEKSLERRDIRKKFPYYYELLLGNYSDTKYFLGDKEEALEGLNMLYKARKKRKNYFGMSLSHNGYADYFTREGDRKKALFHALEGYKLTKRINNNYTRASLLIKLANLTSGNESKKYMNEYVALNDSLRNIELNLKSNFTKIRYETEKKEQENKTLKIDNDRKAAEVQKAKQQRIIGWLVAIALFLILGLSVTFYRNRRKKLLYESQLEKANAREHERQQIAKSLHDEVAGDLRMLHQKLTGSDQKEEADGLEKIKENVRNLSHQLSSVSFEEVSFKDQMINLATDYFSKDFKVFMKGLDNDDWNTVNETIKRTLYLSVRESIQNAIKYAKANRFDVLFALEKKQVTVIAKDDGVGFTAEKGSKGIGLKNMEERVQELRGQLNIKSSEKGTVIEISIPQNGK</sequence>
<comment type="caution">
    <text evidence="9">The sequence shown here is derived from an EMBL/GenBank/DDBJ whole genome shotgun (WGS) entry which is preliminary data.</text>
</comment>
<evidence type="ECO:0000256" key="7">
    <source>
        <dbReference type="SAM" id="Phobius"/>
    </source>
</evidence>
<evidence type="ECO:0000256" key="3">
    <source>
        <dbReference type="ARBA" id="ARBA00022679"/>
    </source>
</evidence>
<keyword evidence="7" id="KW-0812">Transmembrane</keyword>
<dbReference type="PANTHER" id="PTHR24421">
    <property type="entry name" value="NITRATE/NITRITE SENSOR PROTEIN NARX-RELATED"/>
    <property type="match status" value="1"/>
</dbReference>
<evidence type="ECO:0000259" key="8">
    <source>
        <dbReference type="PROSITE" id="PS50109"/>
    </source>
</evidence>
<evidence type="ECO:0000256" key="1">
    <source>
        <dbReference type="ARBA" id="ARBA00000085"/>
    </source>
</evidence>
<evidence type="ECO:0000256" key="5">
    <source>
        <dbReference type="ARBA" id="ARBA00023012"/>
    </source>
</evidence>
<dbReference type="Gene3D" id="1.25.40.10">
    <property type="entry name" value="Tetratricopeptide repeat domain"/>
    <property type="match status" value="1"/>
</dbReference>
<dbReference type="SUPFAM" id="SSF48452">
    <property type="entry name" value="TPR-like"/>
    <property type="match status" value="2"/>
</dbReference>
<dbReference type="Gene3D" id="3.30.565.10">
    <property type="entry name" value="Histidine kinase-like ATPase, C-terminal domain"/>
    <property type="match status" value="1"/>
</dbReference>
<keyword evidence="4" id="KW-0418">Kinase</keyword>
<dbReference type="InterPro" id="IPR036890">
    <property type="entry name" value="HATPase_C_sf"/>
</dbReference>
<feature type="transmembrane region" description="Helical" evidence="7">
    <location>
        <begin position="423"/>
        <end position="443"/>
    </location>
</feature>
<feature type="repeat" description="TPR" evidence="6">
    <location>
        <begin position="182"/>
        <end position="215"/>
    </location>
</feature>
<dbReference type="SUPFAM" id="SSF55874">
    <property type="entry name" value="ATPase domain of HSP90 chaperone/DNA topoisomerase II/histidine kinase"/>
    <property type="match status" value="1"/>
</dbReference>
<evidence type="ECO:0000313" key="10">
    <source>
        <dbReference type="Proteomes" id="UP001257277"/>
    </source>
</evidence>
<dbReference type="InterPro" id="IPR005467">
    <property type="entry name" value="His_kinase_dom"/>
</dbReference>
<accession>A0ABU3LDA3</accession>
<keyword evidence="7" id="KW-1133">Transmembrane helix</keyword>
<dbReference type="InterPro" id="IPR011990">
    <property type="entry name" value="TPR-like_helical_dom_sf"/>
</dbReference>
<proteinExistence type="predicted"/>
<dbReference type="Pfam" id="PF13424">
    <property type="entry name" value="TPR_12"/>
    <property type="match status" value="1"/>
</dbReference>
<feature type="domain" description="Histidine kinase" evidence="8">
    <location>
        <begin position="563"/>
        <end position="649"/>
    </location>
</feature>
<keyword evidence="5" id="KW-0902">Two-component regulatory system</keyword>
<reference evidence="9 10" key="1">
    <citation type="submission" date="2023-09" db="EMBL/GenBank/DDBJ databases">
        <title>Novel taxa isolated from Blanes Bay.</title>
        <authorList>
            <person name="Rey-Velasco X."/>
            <person name="Lucena T."/>
        </authorList>
    </citation>
    <scope>NUCLEOTIDE SEQUENCE [LARGE SCALE GENOMIC DNA]</scope>
    <source>
        <strain evidence="9 10">S356</strain>
    </source>
</reference>
<comment type="catalytic activity">
    <reaction evidence="1">
        <text>ATP + protein L-histidine = ADP + protein N-phospho-L-histidine.</text>
        <dbReference type="EC" id="2.7.13.3"/>
    </reaction>
</comment>
<evidence type="ECO:0000256" key="4">
    <source>
        <dbReference type="ARBA" id="ARBA00022777"/>
    </source>
</evidence>
<dbReference type="PANTHER" id="PTHR24421:SF10">
    <property type="entry name" value="NITRATE_NITRITE SENSOR PROTEIN NARQ"/>
    <property type="match status" value="1"/>
</dbReference>
<name>A0ABU3LDA3_9FLAO</name>
<dbReference type="Pfam" id="PF02518">
    <property type="entry name" value="HATPase_c"/>
    <property type="match status" value="1"/>
</dbReference>
<dbReference type="Proteomes" id="UP001257277">
    <property type="component" value="Unassembled WGS sequence"/>
</dbReference>
<organism evidence="9 10">
    <name type="scientific">Asprobacillus argus</name>
    <dbReference type="NCBI Taxonomy" id="3076534"/>
    <lineage>
        <taxon>Bacteria</taxon>
        <taxon>Pseudomonadati</taxon>
        <taxon>Bacteroidota</taxon>
        <taxon>Flavobacteriia</taxon>
        <taxon>Flavobacteriales</taxon>
        <taxon>Flavobacteriaceae</taxon>
        <taxon>Asprobacillus</taxon>
    </lineage>
</organism>
<protein>
    <recommendedName>
        <fullName evidence="2">histidine kinase</fullName>
        <ecNumber evidence="2">2.7.13.3</ecNumber>
    </recommendedName>
</protein>
<dbReference type="EC" id="2.7.13.3" evidence="2"/>
<dbReference type="RefSeq" id="WP_349240648.1">
    <property type="nucleotide sequence ID" value="NZ_JAVTTO010000001.1"/>
</dbReference>
<dbReference type="SMART" id="SM00387">
    <property type="entry name" value="HATPase_c"/>
    <property type="match status" value="1"/>
</dbReference>
<dbReference type="EMBL" id="JAVTTO010000001">
    <property type="protein sequence ID" value="MDT7831403.1"/>
    <property type="molecule type" value="Genomic_DNA"/>
</dbReference>
<dbReference type="InterPro" id="IPR050482">
    <property type="entry name" value="Sensor_HK_TwoCompSys"/>
</dbReference>
<dbReference type="PROSITE" id="PS50005">
    <property type="entry name" value="TPR"/>
    <property type="match status" value="1"/>
</dbReference>
<keyword evidence="6" id="KW-0802">TPR repeat</keyword>
<dbReference type="SMART" id="SM00028">
    <property type="entry name" value="TPR"/>
    <property type="match status" value="3"/>
</dbReference>
<keyword evidence="10" id="KW-1185">Reference proteome</keyword>
<dbReference type="CDD" id="cd16917">
    <property type="entry name" value="HATPase_UhpB-NarQ-NarX-like"/>
    <property type="match status" value="1"/>
</dbReference>
<keyword evidence="7" id="KW-0472">Membrane</keyword>
<dbReference type="InterPro" id="IPR019734">
    <property type="entry name" value="TPR_rpt"/>
</dbReference>